<keyword evidence="1" id="KW-1133">Transmembrane helix</keyword>
<comment type="caution">
    <text evidence="2">The sequence shown here is derived from an EMBL/GenBank/DDBJ whole genome shotgun (WGS) entry which is preliminary data.</text>
</comment>
<dbReference type="AlphaFoldDB" id="A0A060QMR8"/>
<protein>
    <submittedName>
        <fullName evidence="2">Unclassified</fullName>
    </submittedName>
</protein>
<evidence type="ECO:0000256" key="1">
    <source>
        <dbReference type="SAM" id="Phobius"/>
    </source>
</evidence>
<evidence type="ECO:0000313" key="2">
    <source>
        <dbReference type="EMBL" id="CDL73551.1"/>
    </source>
</evidence>
<gene>
    <name evidence="2" type="ORF">BN852_0127430</name>
</gene>
<dbReference type="EMBL" id="CBMH010002272">
    <property type="protein sequence ID" value="CDL73551.1"/>
    <property type="molecule type" value="Genomic_DNA"/>
</dbReference>
<sequence>MACWWGEAYSGLLNRLVKPVDIHNYYIREVLNGLDNKEIINYIFYVLFLILTYNGMILDSDDVKEDEKTKIGLTSISMDLGKFLSRRKL</sequence>
<keyword evidence="1" id="KW-0472">Membrane</keyword>
<reference evidence="2" key="1">
    <citation type="submission" date="2013-05" db="EMBL/GenBank/DDBJ databases">
        <title>Draft genome sequences of six wheat associated Fusarium spp. isolates.</title>
        <authorList>
            <person name="Moolhuijzen P.M."/>
            <person name="Manners J.M."/>
            <person name="Wilcox S."/>
            <person name="Bellgard M.I."/>
            <person name="Gardiner D.M."/>
        </authorList>
    </citation>
    <scope>NUCLEOTIDE SEQUENCE</scope>
    <source>
        <strain evidence="2">CS7071</strain>
    </source>
</reference>
<accession>A0A060QMR8</accession>
<proteinExistence type="predicted"/>
<keyword evidence="1" id="KW-0812">Transmembrane</keyword>
<organism evidence="2">
    <name type="scientific">Fusarium culmorum CS7071</name>
    <dbReference type="NCBI Taxonomy" id="1318462"/>
    <lineage>
        <taxon>Eukaryota</taxon>
        <taxon>Fungi</taxon>
        <taxon>Dikarya</taxon>
        <taxon>Ascomycota</taxon>
        <taxon>Pezizomycotina</taxon>
        <taxon>Sordariomycetes</taxon>
        <taxon>Hypocreomycetidae</taxon>
        <taxon>Hypocreales</taxon>
        <taxon>Nectriaceae</taxon>
        <taxon>Fusarium</taxon>
    </lineage>
</organism>
<name>A0A060QMR8_FUSCU</name>
<feature type="transmembrane region" description="Helical" evidence="1">
    <location>
        <begin position="39"/>
        <end position="58"/>
    </location>
</feature>